<evidence type="ECO:0000256" key="1">
    <source>
        <dbReference type="SAM" id="MobiDB-lite"/>
    </source>
</evidence>
<reference evidence="2 3" key="1">
    <citation type="submission" date="2017-03" db="EMBL/GenBank/DDBJ databases">
        <title>Draft genome sequence of Streptomyces scabrisporus NF3, endophyte isolated from Amphipterygium adstringens.</title>
        <authorList>
            <person name="Vazquez M."/>
            <person name="Ceapa C.D."/>
            <person name="Rodriguez Luna D."/>
            <person name="Sanchez Esquivel S."/>
        </authorList>
    </citation>
    <scope>NUCLEOTIDE SEQUENCE [LARGE SCALE GENOMIC DNA]</scope>
    <source>
        <strain evidence="2 3">NF3</strain>
    </source>
</reference>
<evidence type="ECO:0000313" key="2">
    <source>
        <dbReference type="EMBL" id="OPC80485.1"/>
    </source>
</evidence>
<dbReference type="Proteomes" id="UP000190037">
    <property type="component" value="Unassembled WGS sequence"/>
</dbReference>
<feature type="region of interest" description="Disordered" evidence="1">
    <location>
        <begin position="35"/>
        <end position="98"/>
    </location>
</feature>
<dbReference type="OrthoDB" id="9852135at2"/>
<evidence type="ECO:0000313" key="3">
    <source>
        <dbReference type="Proteomes" id="UP000190037"/>
    </source>
</evidence>
<feature type="compositionally biased region" description="Low complexity" evidence="1">
    <location>
        <begin position="58"/>
        <end position="68"/>
    </location>
</feature>
<dbReference type="RefSeq" id="WP_143657857.1">
    <property type="nucleotide sequence ID" value="NZ_MWQN01000001.1"/>
</dbReference>
<dbReference type="EMBL" id="MWQN01000001">
    <property type="protein sequence ID" value="OPC80485.1"/>
    <property type="molecule type" value="Genomic_DNA"/>
</dbReference>
<organism evidence="2 3">
    <name type="scientific">Embleya scabrispora</name>
    <dbReference type="NCBI Taxonomy" id="159449"/>
    <lineage>
        <taxon>Bacteria</taxon>
        <taxon>Bacillati</taxon>
        <taxon>Actinomycetota</taxon>
        <taxon>Actinomycetes</taxon>
        <taxon>Kitasatosporales</taxon>
        <taxon>Streptomycetaceae</taxon>
        <taxon>Embleya</taxon>
    </lineage>
</organism>
<comment type="caution">
    <text evidence="2">The sequence shown here is derived from an EMBL/GenBank/DDBJ whole genome shotgun (WGS) entry which is preliminary data.</text>
</comment>
<keyword evidence="3" id="KW-1185">Reference proteome</keyword>
<protein>
    <submittedName>
        <fullName evidence="2">Uncharacterized protein</fullName>
    </submittedName>
</protein>
<feature type="compositionally biased region" description="Low complexity" evidence="1">
    <location>
        <begin position="76"/>
        <end position="85"/>
    </location>
</feature>
<sequence length="238" mass="23013">MESIPVDLLSGLAAGAGGDAGRLAWTRLVELVRKPLPDTGRPGTEGSPAAGSGGIPQSRASGAAASQSGGSGGPSAVGESAASGARCDGDVPHRSAPVPTGELELTLLGHEAPGGLRAYTRAYALAGALALRAERDPDFARSLGHWYAEARRIGPDGPAASGEGGGSGSGARGGCCGRGGHGVIVLGEGVDGLDGPFRLGPAEHSGGWAIGGDPEGAEGSVWPADGASEDGEAGTPPG</sequence>
<name>A0A1T3NUS0_9ACTN</name>
<feature type="region of interest" description="Disordered" evidence="1">
    <location>
        <begin position="204"/>
        <end position="238"/>
    </location>
</feature>
<proteinExistence type="predicted"/>
<accession>A0A1T3NUS0</accession>
<dbReference type="AlphaFoldDB" id="A0A1T3NUS0"/>
<gene>
    <name evidence="2" type="ORF">B4N89_05540</name>
</gene>